<comment type="similarity">
    <text evidence="3">Belongs to the bacterial flagellin family.</text>
</comment>
<evidence type="ECO:0000313" key="6">
    <source>
        <dbReference type="EMBL" id="OAN55231.1"/>
    </source>
</evidence>
<name>A0A178MWY8_9PROT</name>
<dbReference type="GO" id="GO:0005576">
    <property type="term" value="C:extracellular region"/>
    <property type="evidence" value="ECO:0007669"/>
    <property type="project" value="UniProtKB-SubCell"/>
</dbReference>
<dbReference type="RefSeq" id="WP_068489412.1">
    <property type="nucleotide sequence ID" value="NZ_LWQT01000020.1"/>
</dbReference>
<evidence type="ECO:0000256" key="2">
    <source>
        <dbReference type="ARBA" id="ARBA00004613"/>
    </source>
</evidence>
<evidence type="ECO:0000256" key="4">
    <source>
        <dbReference type="ARBA" id="ARBA00023143"/>
    </source>
</evidence>
<dbReference type="GO" id="GO:0005198">
    <property type="term" value="F:structural molecule activity"/>
    <property type="evidence" value="ECO:0007669"/>
    <property type="project" value="InterPro"/>
</dbReference>
<dbReference type="InterPro" id="IPR001029">
    <property type="entry name" value="Flagellin_N"/>
</dbReference>
<protein>
    <recommendedName>
        <fullName evidence="5">Flagellin N-terminal domain-containing protein</fullName>
    </recommendedName>
</protein>
<sequence length="272" mass="28070">MALSPITTATSQLSSIQRNQALQDRENQRLSTGRKVNSALDDSRAYALASGLLERADTLAQAGQSIGQGIGAIQAADAGLSAISKVVDQLKAVAKQAQASSDPTEQANLQAQYNTLRSQIDSLATDASYQGTNLIAAKPSTLAVDGGSGQTATTITGKAADATSLGVTAAAGWAGNTNAIEADLAALDQASRTVRVQAAELGGNVARLRIQADYVQAQGNIARQGASQLTAADLNESAASVRSADTYRKLGVQALRNQVRTDDSVLALFSRR</sequence>
<evidence type="ECO:0000313" key="7">
    <source>
        <dbReference type="Proteomes" id="UP000078428"/>
    </source>
</evidence>
<gene>
    <name evidence="6" type="ORF">A6A04_11255</name>
</gene>
<evidence type="ECO:0000256" key="1">
    <source>
        <dbReference type="ARBA" id="ARBA00004365"/>
    </source>
</evidence>
<dbReference type="Gene3D" id="1.20.1330.10">
    <property type="entry name" value="f41 fragment of flagellin, N-terminal domain"/>
    <property type="match status" value="1"/>
</dbReference>
<comment type="subcellular location">
    <subcellularLocation>
        <location evidence="1">Bacterial flagellum</location>
    </subcellularLocation>
    <subcellularLocation>
        <location evidence="2">Secreted</location>
    </subcellularLocation>
</comment>
<dbReference type="Proteomes" id="UP000078428">
    <property type="component" value="Unassembled WGS sequence"/>
</dbReference>
<dbReference type="EMBL" id="LWQT01000020">
    <property type="protein sequence ID" value="OAN55231.1"/>
    <property type="molecule type" value="Genomic_DNA"/>
</dbReference>
<keyword evidence="4" id="KW-0975">Bacterial flagellum</keyword>
<dbReference type="GO" id="GO:0009288">
    <property type="term" value="C:bacterial-type flagellum"/>
    <property type="evidence" value="ECO:0007669"/>
    <property type="project" value="UniProtKB-SubCell"/>
</dbReference>
<reference evidence="6 7" key="1">
    <citation type="submission" date="2016-04" db="EMBL/GenBank/DDBJ databases">
        <title>Draft genome sequence of freshwater magnetotactic bacteria Magnetospirillum marisnigri SP-1 and Magnetospirillum moscoviense BB-1.</title>
        <authorList>
            <person name="Koziaeva V."/>
            <person name="Dziuba M.V."/>
            <person name="Ivanov T.M."/>
            <person name="Kuznetsov B."/>
            <person name="Grouzdev D.S."/>
        </authorList>
    </citation>
    <scope>NUCLEOTIDE SEQUENCE [LARGE SCALE GENOMIC DNA]</scope>
    <source>
        <strain evidence="6 7">SP-1</strain>
    </source>
</reference>
<dbReference type="PANTHER" id="PTHR42792">
    <property type="entry name" value="FLAGELLIN"/>
    <property type="match status" value="1"/>
</dbReference>
<dbReference type="AlphaFoldDB" id="A0A178MWY8"/>
<organism evidence="6 7">
    <name type="scientific">Paramagnetospirillum marisnigri</name>
    <dbReference type="NCBI Taxonomy" id="1285242"/>
    <lineage>
        <taxon>Bacteria</taxon>
        <taxon>Pseudomonadati</taxon>
        <taxon>Pseudomonadota</taxon>
        <taxon>Alphaproteobacteria</taxon>
        <taxon>Rhodospirillales</taxon>
        <taxon>Magnetospirillaceae</taxon>
        <taxon>Paramagnetospirillum</taxon>
    </lineage>
</organism>
<evidence type="ECO:0000256" key="3">
    <source>
        <dbReference type="ARBA" id="ARBA00005709"/>
    </source>
</evidence>
<dbReference type="Pfam" id="PF00669">
    <property type="entry name" value="Flagellin_N"/>
    <property type="match status" value="1"/>
</dbReference>
<comment type="caution">
    <text evidence="6">The sequence shown here is derived from an EMBL/GenBank/DDBJ whole genome shotgun (WGS) entry which is preliminary data.</text>
</comment>
<dbReference type="PANTHER" id="PTHR42792:SF2">
    <property type="entry name" value="FLAGELLIN"/>
    <property type="match status" value="1"/>
</dbReference>
<dbReference type="InterPro" id="IPR001492">
    <property type="entry name" value="Flagellin"/>
</dbReference>
<dbReference type="PRINTS" id="PR00207">
    <property type="entry name" value="FLAGELLIN"/>
</dbReference>
<accession>A0A178MWY8</accession>
<proteinExistence type="inferred from homology"/>
<dbReference type="SUPFAM" id="SSF64518">
    <property type="entry name" value="Phase 1 flagellin"/>
    <property type="match status" value="1"/>
</dbReference>
<evidence type="ECO:0000259" key="5">
    <source>
        <dbReference type="Pfam" id="PF00669"/>
    </source>
</evidence>
<keyword evidence="7" id="KW-1185">Reference proteome</keyword>
<feature type="domain" description="Flagellin N-terminal" evidence="5">
    <location>
        <begin position="9"/>
        <end position="137"/>
    </location>
</feature>
<dbReference type="STRING" id="1285242.A6A04_11255"/>
<dbReference type="OrthoDB" id="9808068at2"/>